<keyword evidence="1" id="KW-1133">Transmembrane helix</keyword>
<dbReference type="AlphaFoldDB" id="A0A2P2N6W7"/>
<name>A0A2P2N6W7_RHIMU</name>
<feature type="transmembrane region" description="Helical" evidence="1">
    <location>
        <begin position="7"/>
        <end position="28"/>
    </location>
</feature>
<accession>A0A2P2N6W7</accession>
<organism evidence="2">
    <name type="scientific">Rhizophora mucronata</name>
    <name type="common">Asiatic mangrove</name>
    <dbReference type="NCBI Taxonomy" id="61149"/>
    <lineage>
        <taxon>Eukaryota</taxon>
        <taxon>Viridiplantae</taxon>
        <taxon>Streptophyta</taxon>
        <taxon>Embryophyta</taxon>
        <taxon>Tracheophyta</taxon>
        <taxon>Spermatophyta</taxon>
        <taxon>Magnoliopsida</taxon>
        <taxon>eudicotyledons</taxon>
        <taxon>Gunneridae</taxon>
        <taxon>Pentapetalae</taxon>
        <taxon>rosids</taxon>
        <taxon>fabids</taxon>
        <taxon>Malpighiales</taxon>
        <taxon>Rhizophoraceae</taxon>
        <taxon>Rhizophora</taxon>
    </lineage>
</organism>
<reference evidence="2" key="1">
    <citation type="submission" date="2018-02" db="EMBL/GenBank/DDBJ databases">
        <title>Rhizophora mucronata_Transcriptome.</title>
        <authorList>
            <person name="Meera S.P."/>
            <person name="Sreeshan A."/>
            <person name="Augustine A."/>
        </authorList>
    </citation>
    <scope>NUCLEOTIDE SEQUENCE</scope>
    <source>
        <tissue evidence="2">Leaf</tissue>
    </source>
</reference>
<protein>
    <submittedName>
        <fullName evidence="2">Uncharacterized protein</fullName>
    </submittedName>
</protein>
<dbReference type="EMBL" id="GGEC01057719">
    <property type="protein sequence ID" value="MBX38203.1"/>
    <property type="molecule type" value="Transcribed_RNA"/>
</dbReference>
<keyword evidence="1" id="KW-0812">Transmembrane</keyword>
<evidence type="ECO:0000313" key="2">
    <source>
        <dbReference type="EMBL" id="MBX38203.1"/>
    </source>
</evidence>
<sequence>MLFPFRYLGFMFSLYFAALLSMATILYFE</sequence>
<evidence type="ECO:0000256" key="1">
    <source>
        <dbReference type="SAM" id="Phobius"/>
    </source>
</evidence>
<keyword evidence="1" id="KW-0472">Membrane</keyword>
<proteinExistence type="predicted"/>